<proteinExistence type="predicted"/>
<dbReference type="EMBL" id="JACEEZ010003216">
    <property type="protein sequence ID" value="KAG0727565.1"/>
    <property type="molecule type" value="Genomic_DNA"/>
</dbReference>
<protein>
    <submittedName>
        <fullName evidence="1">Uncharacterized protein</fullName>
    </submittedName>
</protein>
<sequence length="129" mass="13903">MHKSPWMLPVSSRCWTFHSPLDMNRPASPLVSVDEARKGTVLPEKIRNDGEHSPTSNMPCWRNQACSVPGWHLDTVTCPTTDPTAEGCGWTLMSEQSPGSCLALAKPSAAKAVSELVKCAAKVLQVCVG</sequence>
<evidence type="ECO:0000313" key="2">
    <source>
        <dbReference type="Proteomes" id="UP000770661"/>
    </source>
</evidence>
<evidence type="ECO:0000313" key="1">
    <source>
        <dbReference type="EMBL" id="KAG0727565.1"/>
    </source>
</evidence>
<reference evidence="1" key="1">
    <citation type="submission" date="2020-07" db="EMBL/GenBank/DDBJ databases">
        <title>The High-quality genome of the commercially important snow crab, Chionoecetes opilio.</title>
        <authorList>
            <person name="Jeong J.-H."/>
            <person name="Ryu S."/>
        </authorList>
    </citation>
    <scope>NUCLEOTIDE SEQUENCE</scope>
    <source>
        <strain evidence="1">MADBK_172401_WGS</strain>
        <tissue evidence="1">Digestive gland</tissue>
    </source>
</reference>
<comment type="caution">
    <text evidence="1">The sequence shown here is derived from an EMBL/GenBank/DDBJ whole genome shotgun (WGS) entry which is preliminary data.</text>
</comment>
<organism evidence="1 2">
    <name type="scientific">Chionoecetes opilio</name>
    <name type="common">Atlantic snow crab</name>
    <name type="synonym">Cancer opilio</name>
    <dbReference type="NCBI Taxonomy" id="41210"/>
    <lineage>
        <taxon>Eukaryota</taxon>
        <taxon>Metazoa</taxon>
        <taxon>Ecdysozoa</taxon>
        <taxon>Arthropoda</taxon>
        <taxon>Crustacea</taxon>
        <taxon>Multicrustacea</taxon>
        <taxon>Malacostraca</taxon>
        <taxon>Eumalacostraca</taxon>
        <taxon>Eucarida</taxon>
        <taxon>Decapoda</taxon>
        <taxon>Pleocyemata</taxon>
        <taxon>Brachyura</taxon>
        <taxon>Eubrachyura</taxon>
        <taxon>Majoidea</taxon>
        <taxon>Majidae</taxon>
        <taxon>Chionoecetes</taxon>
    </lineage>
</organism>
<accession>A0A8J4YUU7</accession>
<keyword evidence="2" id="KW-1185">Reference proteome</keyword>
<dbReference type="AlphaFoldDB" id="A0A8J4YUU7"/>
<gene>
    <name evidence="1" type="ORF">GWK47_034406</name>
</gene>
<dbReference type="Proteomes" id="UP000770661">
    <property type="component" value="Unassembled WGS sequence"/>
</dbReference>
<name>A0A8J4YUU7_CHIOP</name>